<dbReference type="GO" id="GO:0004721">
    <property type="term" value="F:phosphoprotein phosphatase activity"/>
    <property type="evidence" value="ECO:0007669"/>
    <property type="project" value="TreeGrafter"/>
</dbReference>
<evidence type="ECO:0000256" key="6">
    <source>
        <dbReference type="ARBA" id="ARBA00022692"/>
    </source>
</evidence>
<dbReference type="SMART" id="SM00387">
    <property type="entry name" value="HATPase_c"/>
    <property type="match status" value="1"/>
</dbReference>
<accession>A0A8J4H3V3</accession>
<dbReference type="PROSITE" id="PS50109">
    <property type="entry name" value="HIS_KIN"/>
    <property type="match status" value="1"/>
</dbReference>
<comment type="caution">
    <text evidence="15">The sequence shown here is derived from an EMBL/GenBank/DDBJ whole genome shotgun (WGS) entry which is preliminary data.</text>
</comment>
<evidence type="ECO:0000256" key="2">
    <source>
        <dbReference type="ARBA" id="ARBA00004651"/>
    </source>
</evidence>
<evidence type="ECO:0000256" key="7">
    <source>
        <dbReference type="ARBA" id="ARBA00022741"/>
    </source>
</evidence>
<comment type="subcellular location">
    <subcellularLocation>
        <location evidence="2">Cell membrane</location>
        <topology evidence="2">Multi-pass membrane protein</topology>
    </subcellularLocation>
</comment>
<dbReference type="AlphaFoldDB" id="A0A8J4H3V3"/>
<dbReference type="InterPro" id="IPR003594">
    <property type="entry name" value="HATPase_dom"/>
</dbReference>
<evidence type="ECO:0000313" key="15">
    <source>
        <dbReference type="EMBL" id="GIQ69160.1"/>
    </source>
</evidence>
<keyword evidence="16" id="KW-1185">Reference proteome</keyword>
<keyword evidence="12 13" id="KW-0472">Membrane</keyword>
<organism evidence="15 16">
    <name type="scientific">Xylanibacillus composti</name>
    <dbReference type="NCBI Taxonomy" id="1572762"/>
    <lineage>
        <taxon>Bacteria</taxon>
        <taxon>Bacillati</taxon>
        <taxon>Bacillota</taxon>
        <taxon>Bacilli</taxon>
        <taxon>Bacillales</taxon>
        <taxon>Paenibacillaceae</taxon>
        <taxon>Xylanibacillus</taxon>
    </lineage>
</organism>
<evidence type="ECO:0000256" key="10">
    <source>
        <dbReference type="ARBA" id="ARBA00022989"/>
    </source>
</evidence>
<evidence type="ECO:0000256" key="3">
    <source>
        <dbReference type="ARBA" id="ARBA00012438"/>
    </source>
</evidence>
<keyword evidence="9" id="KW-0067">ATP-binding</keyword>
<dbReference type="Pfam" id="PF02518">
    <property type="entry name" value="HATPase_c"/>
    <property type="match status" value="1"/>
</dbReference>
<evidence type="ECO:0000256" key="11">
    <source>
        <dbReference type="ARBA" id="ARBA00023012"/>
    </source>
</evidence>
<dbReference type="RefSeq" id="WP_213411959.1">
    <property type="nucleotide sequence ID" value="NZ_BOVK01000024.1"/>
</dbReference>
<dbReference type="InterPro" id="IPR036890">
    <property type="entry name" value="HATPase_C_sf"/>
</dbReference>
<keyword evidence="8" id="KW-0418">Kinase</keyword>
<evidence type="ECO:0000256" key="9">
    <source>
        <dbReference type="ARBA" id="ARBA00022840"/>
    </source>
</evidence>
<dbReference type="PANTHER" id="PTHR45453">
    <property type="entry name" value="PHOSPHATE REGULON SENSOR PROTEIN PHOR"/>
    <property type="match status" value="1"/>
</dbReference>
<evidence type="ECO:0000256" key="5">
    <source>
        <dbReference type="ARBA" id="ARBA00022679"/>
    </source>
</evidence>
<dbReference type="Gene3D" id="3.30.565.10">
    <property type="entry name" value="Histidine kinase-like ATPase, C-terminal domain"/>
    <property type="match status" value="1"/>
</dbReference>
<evidence type="ECO:0000256" key="4">
    <source>
        <dbReference type="ARBA" id="ARBA00022475"/>
    </source>
</evidence>
<evidence type="ECO:0000256" key="13">
    <source>
        <dbReference type="SAM" id="Phobius"/>
    </source>
</evidence>
<keyword evidence="6 13" id="KW-0812">Transmembrane</keyword>
<keyword evidence="4" id="KW-1003">Cell membrane</keyword>
<dbReference type="PANTHER" id="PTHR45453:SF2">
    <property type="entry name" value="HISTIDINE KINASE"/>
    <property type="match status" value="1"/>
</dbReference>
<keyword evidence="7" id="KW-0547">Nucleotide-binding</keyword>
<comment type="catalytic activity">
    <reaction evidence="1">
        <text>ATP + protein L-histidine = ADP + protein N-phospho-L-histidine.</text>
        <dbReference type="EC" id="2.7.13.3"/>
    </reaction>
</comment>
<evidence type="ECO:0000256" key="1">
    <source>
        <dbReference type="ARBA" id="ARBA00000085"/>
    </source>
</evidence>
<keyword evidence="11" id="KW-0902">Two-component regulatory system</keyword>
<dbReference type="PRINTS" id="PR00344">
    <property type="entry name" value="BCTRLSENSOR"/>
</dbReference>
<gene>
    <name evidence="15" type="primary">bceS</name>
    <name evidence="15" type="ORF">XYCOK13_19840</name>
</gene>
<dbReference type="EC" id="2.7.13.3" evidence="3"/>
<reference evidence="15" key="1">
    <citation type="submission" date="2021-04" db="EMBL/GenBank/DDBJ databases">
        <title>Draft genome sequence of Xylanibacillus composti strain K13.</title>
        <authorList>
            <person name="Uke A."/>
            <person name="Chhe C."/>
            <person name="Baramee S."/>
            <person name="Kosugi A."/>
        </authorList>
    </citation>
    <scope>NUCLEOTIDE SEQUENCE</scope>
    <source>
        <strain evidence="15">K13</strain>
    </source>
</reference>
<feature type="domain" description="Histidine kinase" evidence="14">
    <location>
        <begin position="121"/>
        <end position="326"/>
    </location>
</feature>
<dbReference type="InterPro" id="IPR050351">
    <property type="entry name" value="BphY/WalK/GraS-like"/>
</dbReference>
<dbReference type="GO" id="GO:0005524">
    <property type="term" value="F:ATP binding"/>
    <property type="evidence" value="ECO:0007669"/>
    <property type="project" value="UniProtKB-KW"/>
</dbReference>
<keyword evidence="5" id="KW-0808">Transferase</keyword>
<proteinExistence type="predicted"/>
<dbReference type="InterPro" id="IPR005467">
    <property type="entry name" value="His_kinase_dom"/>
</dbReference>
<name>A0A8J4H3V3_9BACL</name>
<protein>
    <recommendedName>
        <fullName evidence="3">histidine kinase</fullName>
        <ecNumber evidence="3">2.7.13.3</ecNumber>
    </recommendedName>
</protein>
<feature type="transmembrane region" description="Helical" evidence="13">
    <location>
        <begin position="35"/>
        <end position="58"/>
    </location>
</feature>
<dbReference type="SUPFAM" id="SSF55874">
    <property type="entry name" value="ATPase domain of HSP90 chaperone/DNA topoisomerase II/histidine kinase"/>
    <property type="match status" value="1"/>
</dbReference>
<dbReference type="InterPro" id="IPR004358">
    <property type="entry name" value="Sig_transdc_His_kin-like_C"/>
</dbReference>
<dbReference type="Proteomes" id="UP000677918">
    <property type="component" value="Unassembled WGS sequence"/>
</dbReference>
<sequence length="334" mass="38303">MIRAYLKERRSWIVMMLALQGLGLFIAAVDPMIPVLSMLYVAFLSTLLFVIFLVFRYYKETRFYKSLLQREHNLDMTTIADASSPLERIVAESLTGEIEQLRQDAAMNRLLLEQEKDELLAWIHEVKTPLTAMRLMMDRMQHDPVKAQLHVEWLRLHHLLDQQLHQKRLPFMENDLYIDAVNLEDIVVQEIKTLQAWCIQKGLGFDIQLAVTEVLSDAKWLSFILRQLLSNAVKYSEQADITILSEQRRQHTVLLIRDAGMGIDPKDLPRIFDKGFTSTTEHQNGAATGMGLYLAKKAAQSLHIAIDAASTPGEGTTFTLTFPKRNEFVTTQSM</sequence>
<evidence type="ECO:0000313" key="16">
    <source>
        <dbReference type="Proteomes" id="UP000677918"/>
    </source>
</evidence>
<feature type="transmembrane region" description="Helical" evidence="13">
    <location>
        <begin position="12"/>
        <end position="29"/>
    </location>
</feature>
<evidence type="ECO:0000256" key="8">
    <source>
        <dbReference type="ARBA" id="ARBA00022777"/>
    </source>
</evidence>
<evidence type="ECO:0000259" key="14">
    <source>
        <dbReference type="PROSITE" id="PS50109"/>
    </source>
</evidence>
<keyword evidence="10 13" id="KW-1133">Transmembrane helix</keyword>
<dbReference type="GO" id="GO:0016036">
    <property type="term" value="P:cellular response to phosphate starvation"/>
    <property type="evidence" value="ECO:0007669"/>
    <property type="project" value="TreeGrafter"/>
</dbReference>
<evidence type="ECO:0000256" key="12">
    <source>
        <dbReference type="ARBA" id="ARBA00023136"/>
    </source>
</evidence>
<dbReference type="GO" id="GO:0005886">
    <property type="term" value="C:plasma membrane"/>
    <property type="evidence" value="ECO:0007669"/>
    <property type="project" value="UniProtKB-SubCell"/>
</dbReference>
<dbReference type="EMBL" id="BOVK01000024">
    <property type="protein sequence ID" value="GIQ69160.1"/>
    <property type="molecule type" value="Genomic_DNA"/>
</dbReference>
<dbReference type="GO" id="GO:0000155">
    <property type="term" value="F:phosphorelay sensor kinase activity"/>
    <property type="evidence" value="ECO:0007669"/>
    <property type="project" value="TreeGrafter"/>
</dbReference>